<dbReference type="OMA" id="VHEVYQQ"/>
<evidence type="ECO:0000313" key="4">
    <source>
        <dbReference type="EMBL" id="EIW85056.1"/>
    </source>
</evidence>
<dbReference type="GO" id="GO:0030488">
    <property type="term" value="P:tRNA methylation"/>
    <property type="evidence" value="ECO:0007669"/>
    <property type="project" value="TreeGrafter"/>
</dbReference>
<comment type="caution">
    <text evidence="4">The sequence shown here is derived from an EMBL/GenBank/DDBJ whole genome shotgun (WGS) entry which is preliminary data.</text>
</comment>
<protein>
    <recommendedName>
        <fullName evidence="3">Methyltransferase type 11 domain-containing protein</fullName>
    </recommendedName>
</protein>
<dbReference type="GO" id="GO:0005634">
    <property type="term" value="C:nucleus"/>
    <property type="evidence" value="ECO:0007669"/>
    <property type="project" value="TreeGrafter"/>
</dbReference>
<dbReference type="GO" id="GO:0005737">
    <property type="term" value="C:cytoplasm"/>
    <property type="evidence" value="ECO:0007669"/>
    <property type="project" value="TreeGrafter"/>
</dbReference>
<dbReference type="InterPro" id="IPR051422">
    <property type="entry name" value="AlkB_tRNA_MeTrf/Diox"/>
</dbReference>
<dbReference type="PANTHER" id="PTHR13069">
    <property type="entry name" value="ALKYLATED DNA REPAIR PROTEIN ALKB HOMOLOG 8"/>
    <property type="match status" value="1"/>
</dbReference>
<keyword evidence="5" id="KW-1185">Reference proteome</keyword>
<sequence length="283" mass="32024">MVKIAVPTSIQGRPQEYEEAHVHNVYDRIADHFSSTRYKPWPIVAQFLSDIPTGWIGLDSGTGNGKYLPIPTERPGSIFTIGLDRSHNLLELAKCAGGSPTRDVLRGDVLGDYWRLGAFDYALSIATVHHLASPKRRKQAIERLIQSVSSTHGRILIYVWATKQDELSRTSFPKKACWSNEDETRISPAGQDVFVPWVTQTSTDGSVTVEPETSKSMYMVLNRYYHMFSEGELSRMAEEAAKELDLKIGSPDEFSERGVKGLHISEEGWERSNYYLLLTRWEK</sequence>
<reference evidence="5" key="1">
    <citation type="journal article" date="2012" name="Science">
        <title>The Paleozoic origin of enzymatic lignin decomposition reconstructed from 31 fungal genomes.</title>
        <authorList>
            <person name="Floudas D."/>
            <person name="Binder M."/>
            <person name="Riley R."/>
            <person name="Barry K."/>
            <person name="Blanchette R.A."/>
            <person name="Henrissat B."/>
            <person name="Martinez A.T."/>
            <person name="Otillar R."/>
            <person name="Spatafora J.W."/>
            <person name="Yadav J.S."/>
            <person name="Aerts A."/>
            <person name="Benoit I."/>
            <person name="Boyd A."/>
            <person name="Carlson A."/>
            <person name="Copeland A."/>
            <person name="Coutinho P.M."/>
            <person name="de Vries R.P."/>
            <person name="Ferreira P."/>
            <person name="Findley K."/>
            <person name="Foster B."/>
            <person name="Gaskell J."/>
            <person name="Glotzer D."/>
            <person name="Gorecki P."/>
            <person name="Heitman J."/>
            <person name="Hesse C."/>
            <person name="Hori C."/>
            <person name="Igarashi K."/>
            <person name="Jurgens J.A."/>
            <person name="Kallen N."/>
            <person name="Kersten P."/>
            <person name="Kohler A."/>
            <person name="Kuees U."/>
            <person name="Kumar T.K.A."/>
            <person name="Kuo A."/>
            <person name="LaButti K."/>
            <person name="Larrondo L.F."/>
            <person name="Lindquist E."/>
            <person name="Ling A."/>
            <person name="Lombard V."/>
            <person name="Lucas S."/>
            <person name="Lundell T."/>
            <person name="Martin R."/>
            <person name="McLaughlin D.J."/>
            <person name="Morgenstern I."/>
            <person name="Morin E."/>
            <person name="Murat C."/>
            <person name="Nagy L.G."/>
            <person name="Nolan M."/>
            <person name="Ohm R.A."/>
            <person name="Patyshakuliyeva A."/>
            <person name="Rokas A."/>
            <person name="Ruiz-Duenas F.J."/>
            <person name="Sabat G."/>
            <person name="Salamov A."/>
            <person name="Samejima M."/>
            <person name="Schmutz J."/>
            <person name="Slot J.C."/>
            <person name="St John F."/>
            <person name="Stenlid J."/>
            <person name="Sun H."/>
            <person name="Sun S."/>
            <person name="Syed K."/>
            <person name="Tsang A."/>
            <person name="Wiebenga A."/>
            <person name="Young D."/>
            <person name="Pisabarro A."/>
            <person name="Eastwood D.C."/>
            <person name="Martin F."/>
            <person name="Cullen D."/>
            <person name="Grigoriev I.V."/>
            <person name="Hibbett D.S."/>
        </authorList>
    </citation>
    <scope>NUCLEOTIDE SEQUENCE [LARGE SCALE GENOMIC DNA]</scope>
    <source>
        <strain evidence="5">RWD-64-598 SS2</strain>
    </source>
</reference>
<dbReference type="Pfam" id="PF08241">
    <property type="entry name" value="Methyltransf_11"/>
    <property type="match status" value="1"/>
</dbReference>
<dbReference type="GO" id="GO:0000049">
    <property type="term" value="F:tRNA binding"/>
    <property type="evidence" value="ECO:0007669"/>
    <property type="project" value="TreeGrafter"/>
</dbReference>
<dbReference type="InterPro" id="IPR013216">
    <property type="entry name" value="Methyltransf_11"/>
</dbReference>
<dbReference type="GO" id="GO:0008757">
    <property type="term" value="F:S-adenosylmethionine-dependent methyltransferase activity"/>
    <property type="evidence" value="ECO:0007669"/>
    <property type="project" value="InterPro"/>
</dbReference>
<feature type="domain" description="Methyltransferase type 11" evidence="3">
    <location>
        <begin position="58"/>
        <end position="145"/>
    </location>
</feature>
<dbReference type="AlphaFoldDB" id="A0A5M3N179"/>
<organism evidence="4 5">
    <name type="scientific">Coniophora puteana (strain RWD-64-598)</name>
    <name type="common">Brown rot fungus</name>
    <dbReference type="NCBI Taxonomy" id="741705"/>
    <lineage>
        <taxon>Eukaryota</taxon>
        <taxon>Fungi</taxon>
        <taxon>Dikarya</taxon>
        <taxon>Basidiomycota</taxon>
        <taxon>Agaricomycotina</taxon>
        <taxon>Agaricomycetes</taxon>
        <taxon>Agaricomycetidae</taxon>
        <taxon>Boletales</taxon>
        <taxon>Coniophorineae</taxon>
        <taxon>Coniophoraceae</taxon>
        <taxon>Coniophora</taxon>
    </lineage>
</organism>
<dbReference type="EMBL" id="JH711574">
    <property type="protein sequence ID" value="EIW85056.1"/>
    <property type="molecule type" value="Genomic_DNA"/>
</dbReference>
<evidence type="ECO:0000259" key="3">
    <source>
        <dbReference type="Pfam" id="PF08241"/>
    </source>
</evidence>
<dbReference type="GO" id="GO:0106335">
    <property type="term" value="F:tRNA (5-carboxymethyluridine(34)-5-O)-methyltransferase activity"/>
    <property type="evidence" value="ECO:0007669"/>
    <property type="project" value="TreeGrafter"/>
</dbReference>
<proteinExistence type="predicted"/>
<dbReference type="Proteomes" id="UP000053558">
    <property type="component" value="Unassembled WGS sequence"/>
</dbReference>
<dbReference type="Gene3D" id="3.40.50.150">
    <property type="entry name" value="Vaccinia Virus protein VP39"/>
    <property type="match status" value="1"/>
</dbReference>
<dbReference type="SUPFAM" id="SSF53335">
    <property type="entry name" value="S-adenosyl-L-methionine-dependent methyltransferases"/>
    <property type="match status" value="1"/>
</dbReference>
<accession>A0A5M3N179</accession>
<name>A0A5M3N179_CONPW</name>
<dbReference type="KEGG" id="cput:CONPUDRAFT_87550"/>
<dbReference type="GO" id="GO:0002098">
    <property type="term" value="P:tRNA wobble uridine modification"/>
    <property type="evidence" value="ECO:0007669"/>
    <property type="project" value="TreeGrafter"/>
</dbReference>
<dbReference type="OrthoDB" id="271595at2759"/>
<dbReference type="InterPro" id="IPR029063">
    <property type="entry name" value="SAM-dependent_MTases_sf"/>
</dbReference>
<evidence type="ECO:0000256" key="2">
    <source>
        <dbReference type="ARBA" id="ARBA00022679"/>
    </source>
</evidence>
<dbReference type="PANTHER" id="PTHR13069:SF21">
    <property type="entry name" value="ALKYLATED DNA REPAIR PROTEIN ALKB HOMOLOG 8"/>
    <property type="match status" value="1"/>
</dbReference>
<keyword evidence="2" id="KW-0808">Transferase</keyword>
<keyword evidence="1" id="KW-0489">Methyltransferase</keyword>
<evidence type="ECO:0000256" key="1">
    <source>
        <dbReference type="ARBA" id="ARBA00022603"/>
    </source>
</evidence>
<dbReference type="GeneID" id="19211186"/>
<dbReference type="RefSeq" id="XP_007764665.1">
    <property type="nucleotide sequence ID" value="XM_007766475.1"/>
</dbReference>
<gene>
    <name evidence="4" type="ORF">CONPUDRAFT_87550</name>
</gene>
<evidence type="ECO:0000313" key="5">
    <source>
        <dbReference type="Proteomes" id="UP000053558"/>
    </source>
</evidence>